<name>A0AAN9J6A4_CROPI</name>
<reference evidence="3 4" key="1">
    <citation type="submission" date="2024-01" db="EMBL/GenBank/DDBJ databases">
        <title>The genomes of 5 underutilized Papilionoideae crops provide insights into root nodulation and disease resistanc.</title>
        <authorList>
            <person name="Yuan L."/>
        </authorList>
    </citation>
    <scope>NUCLEOTIDE SEQUENCE [LARGE SCALE GENOMIC DNA]</scope>
    <source>
        <strain evidence="3">ZHUSHIDOU_FW_LH</strain>
        <tissue evidence="3">Leaf</tissue>
    </source>
</reference>
<dbReference type="Proteomes" id="UP001372338">
    <property type="component" value="Unassembled WGS sequence"/>
</dbReference>
<keyword evidence="4" id="KW-1185">Reference proteome</keyword>
<dbReference type="EMBL" id="JAYWIO010000001">
    <property type="protein sequence ID" value="KAK7292436.1"/>
    <property type="molecule type" value="Genomic_DNA"/>
</dbReference>
<protein>
    <submittedName>
        <fullName evidence="3">Uncharacterized protein</fullName>
    </submittedName>
</protein>
<evidence type="ECO:0000313" key="4">
    <source>
        <dbReference type="Proteomes" id="UP001372338"/>
    </source>
</evidence>
<sequence length="304" mass="35592">MNSSDSGMEDNQAQAQAHYKAEDYFHSPMALFSKSSLKRRRSLSSDSYHFFKHPNIQHSPPNSPPHKPEDEEADAELMRKSKEAEDRLNLLSMNFEGESIFPNDMPTLIQRIKNLVEEKMSLALEVSTNLRKEKNEMQSALEKELNRRSTDWSSNHERHQLEQKRLLERVRVLAEQNVLLQREISSISKREIESVTAMTYANQQLKESTEKADEMKAENLLLRQNLLELQQKYKIAEENRDCIPRNFEENEKECKELHKPLTRILKTCSEQEKTITGLQDGFSEDFQKNQSMERIDKLVAKLRI</sequence>
<feature type="region of interest" description="Disordered" evidence="2">
    <location>
        <begin position="1"/>
        <end position="20"/>
    </location>
</feature>
<dbReference type="PANTHER" id="PTHR47491:SF5">
    <property type="entry name" value="CAP-GLY DOMAIN LINKER"/>
    <property type="match status" value="1"/>
</dbReference>
<keyword evidence="1" id="KW-0175">Coiled coil</keyword>
<feature type="region of interest" description="Disordered" evidence="2">
    <location>
        <begin position="48"/>
        <end position="77"/>
    </location>
</feature>
<dbReference type="AlphaFoldDB" id="A0AAN9J6A4"/>
<evidence type="ECO:0000313" key="3">
    <source>
        <dbReference type="EMBL" id="KAK7292436.1"/>
    </source>
</evidence>
<feature type="compositionally biased region" description="Polar residues" evidence="2">
    <location>
        <begin position="1"/>
        <end position="15"/>
    </location>
</feature>
<gene>
    <name evidence="3" type="ORF">RIF29_08216</name>
</gene>
<proteinExistence type="predicted"/>
<accession>A0AAN9J6A4</accession>
<dbReference type="PANTHER" id="PTHR47491">
    <property type="entry name" value="CAP-GLY DOMAIN LINKER"/>
    <property type="match status" value="1"/>
</dbReference>
<organism evidence="3 4">
    <name type="scientific">Crotalaria pallida</name>
    <name type="common">Smooth rattlebox</name>
    <name type="synonym">Crotalaria striata</name>
    <dbReference type="NCBI Taxonomy" id="3830"/>
    <lineage>
        <taxon>Eukaryota</taxon>
        <taxon>Viridiplantae</taxon>
        <taxon>Streptophyta</taxon>
        <taxon>Embryophyta</taxon>
        <taxon>Tracheophyta</taxon>
        <taxon>Spermatophyta</taxon>
        <taxon>Magnoliopsida</taxon>
        <taxon>eudicotyledons</taxon>
        <taxon>Gunneridae</taxon>
        <taxon>Pentapetalae</taxon>
        <taxon>rosids</taxon>
        <taxon>fabids</taxon>
        <taxon>Fabales</taxon>
        <taxon>Fabaceae</taxon>
        <taxon>Papilionoideae</taxon>
        <taxon>50 kb inversion clade</taxon>
        <taxon>genistoids sensu lato</taxon>
        <taxon>core genistoids</taxon>
        <taxon>Crotalarieae</taxon>
        <taxon>Crotalaria</taxon>
    </lineage>
</organism>
<evidence type="ECO:0000256" key="2">
    <source>
        <dbReference type="SAM" id="MobiDB-lite"/>
    </source>
</evidence>
<evidence type="ECO:0000256" key="1">
    <source>
        <dbReference type="SAM" id="Coils"/>
    </source>
</evidence>
<feature type="coiled-coil region" evidence="1">
    <location>
        <begin position="198"/>
        <end position="239"/>
    </location>
</feature>
<comment type="caution">
    <text evidence="3">The sequence shown here is derived from an EMBL/GenBank/DDBJ whole genome shotgun (WGS) entry which is preliminary data.</text>
</comment>